<feature type="transmembrane region" description="Helical" evidence="1">
    <location>
        <begin position="21"/>
        <end position="46"/>
    </location>
</feature>
<organism evidence="2 3">
    <name type="scientific">Luteimonas cucumeris</name>
    <dbReference type="NCBI Taxonomy" id="985012"/>
    <lineage>
        <taxon>Bacteria</taxon>
        <taxon>Pseudomonadati</taxon>
        <taxon>Pseudomonadota</taxon>
        <taxon>Gammaproteobacteria</taxon>
        <taxon>Lysobacterales</taxon>
        <taxon>Lysobacteraceae</taxon>
        <taxon>Luteimonas</taxon>
    </lineage>
</organism>
<protein>
    <submittedName>
        <fullName evidence="2">Uncharacterized protein</fullName>
    </submittedName>
</protein>
<keyword evidence="1" id="KW-0812">Transmembrane</keyword>
<evidence type="ECO:0000256" key="1">
    <source>
        <dbReference type="SAM" id="Phobius"/>
    </source>
</evidence>
<feature type="transmembrane region" description="Helical" evidence="1">
    <location>
        <begin position="58"/>
        <end position="77"/>
    </location>
</feature>
<evidence type="ECO:0000313" key="2">
    <source>
        <dbReference type="EMBL" id="TWI05906.1"/>
    </source>
</evidence>
<comment type="caution">
    <text evidence="2">The sequence shown here is derived from an EMBL/GenBank/DDBJ whole genome shotgun (WGS) entry which is preliminary data.</text>
</comment>
<gene>
    <name evidence="2" type="ORF">IP90_00168</name>
</gene>
<feature type="transmembrane region" description="Helical" evidence="1">
    <location>
        <begin position="89"/>
        <end position="110"/>
    </location>
</feature>
<dbReference type="Proteomes" id="UP000315167">
    <property type="component" value="Unassembled WGS sequence"/>
</dbReference>
<keyword evidence="1" id="KW-0472">Membrane</keyword>
<dbReference type="OrthoDB" id="343256at2"/>
<sequence length="143" mass="15388">MNTQATSQQGRARRIGRSVGAVLAGFLAVVVLSLGTDQLFHVLGVYPAWGQPMHEPGLNLLALGYRIVYTVVGGYITARLAPHSPMTHVWVLAFIGLLLGTAGAIATIPMDIGPRWYPIALAATALPCTWLGGKLFRERSPRR</sequence>
<evidence type="ECO:0000313" key="3">
    <source>
        <dbReference type="Proteomes" id="UP000315167"/>
    </source>
</evidence>
<accession>A0A562LEC0</accession>
<reference evidence="2 3" key="1">
    <citation type="journal article" date="2015" name="Stand. Genomic Sci.">
        <title>Genomic Encyclopedia of Bacterial and Archaeal Type Strains, Phase III: the genomes of soil and plant-associated and newly described type strains.</title>
        <authorList>
            <person name="Whitman W.B."/>
            <person name="Woyke T."/>
            <person name="Klenk H.P."/>
            <person name="Zhou Y."/>
            <person name="Lilburn T.G."/>
            <person name="Beck B.J."/>
            <person name="De Vos P."/>
            <person name="Vandamme P."/>
            <person name="Eisen J.A."/>
            <person name="Garrity G."/>
            <person name="Hugenholtz P."/>
            <person name="Kyrpides N.C."/>
        </authorList>
    </citation>
    <scope>NUCLEOTIDE SEQUENCE [LARGE SCALE GENOMIC DNA]</scope>
    <source>
        <strain evidence="2 3">CGMCC 1.10821</strain>
    </source>
</reference>
<name>A0A562LEC0_9GAMM</name>
<dbReference type="AlphaFoldDB" id="A0A562LEC0"/>
<feature type="transmembrane region" description="Helical" evidence="1">
    <location>
        <begin position="116"/>
        <end position="136"/>
    </location>
</feature>
<dbReference type="RefSeq" id="WP_144897693.1">
    <property type="nucleotide sequence ID" value="NZ_VLKN01000001.1"/>
</dbReference>
<dbReference type="EMBL" id="VLKN01000001">
    <property type="protein sequence ID" value="TWI05906.1"/>
    <property type="molecule type" value="Genomic_DNA"/>
</dbReference>
<proteinExistence type="predicted"/>
<keyword evidence="3" id="KW-1185">Reference proteome</keyword>
<keyword evidence="1" id="KW-1133">Transmembrane helix</keyword>